<reference evidence="1 2" key="1">
    <citation type="submission" date="2019-07" db="EMBL/GenBank/DDBJ databases">
        <authorList>
            <person name="Jastrzebski P J."/>
            <person name="Paukszto L."/>
            <person name="Jastrzebski P J."/>
        </authorList>
    </citation>
    <scope>NUCLEOTIDE SEQUENCE [LARGE SCALE GENOMIC DNA]</scope>
    <source>
        <strain evidence="1 2">WMS-il1</strain>
    </source>
</reference>
<dbReference type="AlphaFoldDB" id="A0A564YR07"/>
<name>A0A564YR07_HYMDI</name>
<evidence type="ECO:0000313" key="2">
    <source>
        <dbReference type="Proteomes" id="UP000321570"/>
    </source>
</evidence>
<keyword evidence="2" id="KW-1185">Reference proteome</keyword>
<dbReference type="EMBL" id="CABIJS010000322">
    <property type="protein sequence ID" value="VUZ49128.1"/>
    <property type="molecule type" value="Genomic_DNA"/>
</dbReference>
<accession>A0A564YR07</accession>
<sequence length="80" mass="9105">CIDVDEDVLECRPLELVSDKLEIENPTSSISKETIDTNLEESRLKYLQCKLAEILTEKHPVENFPKSIELCSPSPEMQSL</sequence>
<feature type="non-terminal residue" evidence="1">
    <location>
        <position position="1"/>
    </location>
</feature>
<dbReference type="Proteomes" id="UP000321570">
    <property type="component" value="Unassembled WGS sequence"/>
</dbReference>
<protein>
    <submittedName>
        <fullName evidence="1">Uncharacterized protein</fullName>
    </submittedName>
</protein>
<gene>
    <name evidence="1" type="ORF">WMSIL1_LOCUS8318</name>
</gene>
<evidence type="ECO:0000313" key="1">
    <source>
        <dbReference type="EMBL" id="VUZ49128.1"/>
    </source>
</evidence>
<organism evidence="1 2">
    <name type="scientific">Hymenolepis diminuta</name>
    <name type="common">Rat tapeworm</name>
    <dbReference type="NCBI Taxonomy" id="6216"/>
    <lineage>
        <taxon>Eukaryota</taxon>
        <taxon>Metazoa</taxon>
        <taxon>Spiralia</taxon>
        <taxon>Lophotrochozoa</taxon>
        <taxon>Platyhelminthes</taxon>
        <taxon>Cestoda</taxon>
        <taxon>Eucestoda</taxon>
        <taxon>Cyclophyllidea</taxon>
        <taxon>Hymenolepididae</taxon>
        <taxon>Hymenolepis</taxon>
    </lineage>
</organism>
<feature type="non-terminal residue" evidence="1">
    <location>
        <position position="80"/>
    </location>
</feature>
<proteinExistence type="predicted"/>